<dbReference type="OrthoDB" id="8537411at2"/>
<sequence length="111" mass="12389">MFCRDTLTISIVAFILVFGLSGCENYAERTHESWVEKPSGITYDDSTIYAKISYALNTDPDLEGSEVELKVDDGNVLLTGTVANKHQITKINMLSWMVDGVKDVDNQLNVR</sequence>
<dbReference type="Proteomes" id="UP000199459">
    <property type="component" value="Unassembled WGS sequence"/>
</dbReference>
<evidence type="ECO:0000259" key="1">
    <source>
        <dbReference type="PROSITE" id="PS50914"/>
    </source>
</evidence>
<dbReference type="EMBL" id="FOCP01000001">
    <property type="protein sequence ID" value="SEM67087.1"/>
    <property type="molecule type" value="Genomic_DNA"/>
</dbReference>
<reference evidence="2 3" key="1">
    <citation type="submission" date="2016-10" db="EMBL/GenBank/DDBJ databases">
        <authorList>
            <person name="de Groot N.N."/>
        </authorList>
    </citation>
    <scope>NUCLEOTIDE SEQUENCE [LARGE SCALE GENOMIC DNA]</scope>
    <source>
        <strain evidence="2 3">Nm22</strain>
    </source>
</reference>
<proteinExistence type="predicted"/>
<dbReference type="PANTHER" id="PTHR34606:SF15">
    <property type="entry name" value="BON DOMAIN-CONTAINING PROTEIN"/>
    <property type="match status" value="1"/>
</dbReference>
<organism evidence="2 3">
    <name type="scientific">Nitrosomonas marina</name>
    <dbReference type="NCBI Taxonomy" id="917"/>
    <lineage>
        <taxon>Bacteria</taxon>
        <taxon>Pseudomonadati</taxon>
        <taxon>Pseudomonadota</taxon>
        <taxon>Betaproteobacteria</taxon>
        <taxon>Nitrosomonadales</taxon>
        <taxon>Nitrosomonadaceae</taxon>
        <taxon>Nitrosomonas</taxon>
    </lineage>
</organism>
<dbReference type="PANTHER" id="PTHR34606">
    <property type="entry name" value="BON DOMAIN-CONTAINING PROTEIN"/>
    <property type="match status" value="1"/>
</dbReference>
<dbReference type="InterPro" id="IPR007055">
    <property type="entry name" value="BON_dom"/>
</dbReference>
<dbReference type="PROSITE" id="PS51257">
    <property type="entry name" value="PROKAR_LIPOPROTEIN"/>
    <property type="match status" value="1"/>
</dbReference>
<evidence type="ECO:0000313" key="3">
    <source>
        <dbReference type="Proteomes" id="UP000199459"/>
    </source>
</evidence>
<dbReference type="RefSeq" id="WP_090626820.1">
    <property type="nucleotide sequence ID" value="NZ_FOCP01000001.1"/>
</dbReference>
<dbReference type="AlphaFoldDB" id="A0A1H8AC04"/>
<name>A0A1H8AC04_9PROT</name>
<dbReference type="InterPro" id="IPR051686">
    <property type="entry name" value="Lipoprotein_DolP"/>
</dbReference>
<feature type="domain" description="BON" evidence="1">
    <location>
        <begin position="44"/>
        <end position="111"/>
    </location>
</feature>
<accession>A0A1H8AC04</accession>
<dbReference type="PROSITE" id="PS50914">
    <property type="entry name" value="BON"/>
    <property type="match status" value="1"/>
</dbReference>
<evidence type="ECO:0000313" key="2">
    <source>
        <dbReference type="EMBL" id="SEM67087.1"/>
    </source>
</evidence>
<dbReference type="Pfam" id="PF04972">
    <property type="entry name" value="BON"/>
    <property type="match status" value="1"/>
</dbReference>
<protein>
    <submittedName>
        <fullName evidence="2">Hyperosmotically inducible protein</fullName>
    </submittedName>
</protein>
<gene>
    <name evidence="2" type="ORF">SAMN05216325_10120</name>
</gene>
<dbReference type="Gene3D" id="3.30.1340.30">
    <property type="match status" value="1"/>
</dbReference>